<name>A0A5J5BES4_9ASTE</name>
<organism evidence="2 3">
    <name type="scientific">Nyssa sinensis</name>
    <dbReference type="NCBI Taxonomy" id="561372"/>
    <lineage>
        <taxon>Eukaryota</taxon>
        <taxon>Viridiplantae</taxon>
        <taxon>Streptophyta</taxon>
        <taxon>Embryophyta</taxon>
        <taxon>Tracheophyta</taxon>
        <taxon>Spermatophyta</taxon>
        <taxon>Magnoliopsida</taxon>
        <taxon>eudicotyledons</taxon>
        <taxon>Gunneridae</taxon>
        <taxon>Pentapetalae</taxon>
        <taxon>asterids</taxon>
        <taxon>Cornales</taxon>
        <taxon>Nyssaceae</taxon>
        <taxon>Nyssa</taxon>
    </lineage>
</organism>
<accession>A0A5J5BES4</accession>
<sequence>MDLNATTLGACPGKSKCSHEFQVRIWQRPQLEFTQRDDDKDDDDNNNDDEDDGNNDNDDDIIKTAITVENGEKDDKG</sequence>
<reference evidence="2 3" key="1">
    <citation type="submission" date="2019-09" db="EMBL/GenBank/DDBJ databases">
        <title>A chromosome-level genome assembly of the Chinese tupelo Nyssa sinensis.</title>
        <authorList>
            <person name="Yang X."/>
            <person name="Kang M."/>
            <person name="Yang Y."/>
            <person name="Xiong H."/>
            <person name="Wang M."/>
            <person name="Zhang Z."/>
            <person name="Wang Z."/>
            <person name="Wu H."/>
            <person name="Ma T."/>
            <person name="Liu J."/>
            <person name="Xi Z."/>
        </authorList>
    </citation>
    <scope>NUCLEOTIDE SEQUENCE [LARGE SCALE GENOMIC DNA]</scope>
    <source>
        <strain evidence="2">J267</strain>
        <tissue evidence="2">Leaf</tissue>
    </source>
</reference>
<keyword evidence="3" id="KW-1185">Reference proteome</keyword>
<dbReference type="AlphaFoldDB" id="A0A5J5BES4"/>
<dbReference type="EMBL" id="CM018036">
    <property type="protein sequence ID" value="KAA8541234.1"/>
    <property type="molecule type" value="Genomic_DNA"/>
</dbReference>
<evidence type="ECO:0000313" key="3">
    <source>
        <dbReference type="Proteomes" id="UP000325577"/>
    </source>
</evidence>
<evidence type="ECO:0000256" key="1">
    <source>
        <dbReference type="SAM" id="MobiDB-lite"/>
    </source>
</evidence>
<protein>
    <submittedName>
        <fullName evidence="2">Uncharacterized protein</fullName>
    </submittedName>
</protein>
<dbReference type="Proteomes" id="UP000325577">
    <property type="component" value="Linkage Group LG13"/>
</dbReference>
<feature type="region of interest" description="Disordered" evidence="1">
    <location>
        <begin position="28"/>
        <end position="77"/>
    </location>
</feature>
<gene>
    <name evidence="2" type="ORF">F0562_025159</name>
</gene>
<evidence type="ECO:0000313" key="2">
    <source>
        <dbReference type="EMBL" id="KAA8541234.1"/>
    </source>
</evidence>
<proteinExistence type="predicted"/>
<feature type="compositionally biased region" description="Acidic residues" evidence="1">
    <location>
        <begin position="39"/>
        <end position="59"/>
    </location>
</feature>